<comment type="caution">
    <text evidence="2">The sequence shown here is derived from an EMBL/GenBank/DDBJ whole genome shotgun (WGS) entry which is preliminary data.</text>
</comment>
<sequence length="62" mass="6571">HAPRSKIISRPRSTFDTRPSGEVCGHGVLAPLSKSGLRTDPDWGACRSTAVRASATPAHESM</sequence>
<reference evidence="3" key="1">
    <citation type="journal article" date="2019" name="Int. J. Syst. Evol. Microbiol.">
        <title>The Global Catalogue of Microorganisms (GCM) 10K type strain sequencing project: providing services to taxonomists for standard genome sequencing and annotation.</title>
        <authorList>
            <consortium name="The Broad Institute Genomics Platform"/>
            <consortium name="The Broad Institute Genome Sequencing Center for Infectious Disease"/>
            <person name="Wu L."/>
            <person name="Ma J."/>
        </authorList>
    </citation>
    <scope>NUCLEOTIDE SEQUENCE [LARGE SCALE GENOMIC DNA]</scope>
    <source>
        <strain evidence="3">DT43</strain>
    </source>
</reference>
<dbReference type="RefSeq" id="WP_386357086.1">
    <property type="nucleotide sequence ID" value="NZ_JBHSFG010000126.1"/>
</dbReference>
<protein>
    <submittedName>
        <fullName evidence="2">Uncharacterized protein</fullName>
    </submittedName>
</protein>
<dbReference type="Proteomes" id="UP001596012">
    <property type="component" value="Unassembled WGS sequence"/>
</dbReference>
<feature type="non-terminal residue" evidence="2">
    <location>
        <position position="1"/>
    </location>
</feature>
<dbReference type="EMBL" id="JBHSFG010000126">
    <property type="protein sequence ID" value="MFC4472748.1"/>
    <property type="molecule type" value="Genomic_DNA"/>
</dbReference>
<evidence type="ECO:0000256" key="1">
    <source>
        <dbReference type="SAM" id="MobiDB-lite"/>
    </source>
</evidence>
<name>A0ABV8Z8Y7_9ACTN</name>
<organism evidence="2 3">
    <name type="scientific">Streptomyces xiangluensis</name>
    <dbReference type="NCBI Taxonomy" id="2665720"/>
    <lineage>
        <taxon>Bacteria</taxon>
        <taxon>Bacillati</taxon>
        <taxon>Actinomycetota</taxon>
        <taxon>Actinomycetes</taxon>
        <taxon>Kitasatosporales</taxon>
        <taxon>Streptomycetaceae</taxon>
        <taxon>Streptomyces</taxon>
    </lineage>
</organism>
<keyword evidence="3" id="KW-1185">Reference proteome</keyword>
<accession>A0ABV8Z8Y7</accession>
<evidence type="ECO:0000313" key="3">
    <source>
        <dbReference type="Proteomes" id="UP001596012"/>
    </source>
</evidence>
<evidence type="ECO:0000313" key="2">
    <source>
        <dbReference type="EMBL" id="MFC4472748.1"/>
    </source>
</evidence>
<proteinExistence type="predicted"/>
<feature type="region of interest" description="Disordered" evidence="1">
    <location>
        <begin position="1"/>
        <end position="21"/>
    </location>
</feature>
<gene>
    <name evidence="2" type="ORF">ACFPH6_51270</name>
</gene>